<dbReference type="InterPro" id="IPR016035">
    <property type="entry name" value="Acyl_Trfase/lysoPLipase"/>
</dbReference>
<dbReference type="AlphaFoldDB" id="A0A553SSQ9"/>
<comment type="catalytic activity">
    <reaction evidence="3 4">
        <text>holo-[ACP] + malonyl-CoA = malonyl-[ACP] + CoA</text>
        <dbReference type="Rhea" id="RHEA:41792"/>
        <dbReference type="Rhea" id="RHEA-COMP:9623"/>
        <dbReference type="Rhea" id="RHEA-COMP:9685"/>
        <dbReference type="ChEBI" id="CHEBI:57287"/>
        <dbReference type="ChEBI" id="CHEBI:57384"/>
        <dbReference type="ChEBI" id="CHEBI:64479"/>
        <dbReference type="ChEBI" id="CHEBI:78449"/>
        <dbReference type="EC" id="2.3.1.39"/>
    </reaction>
</comment>
<keyword evidence="2 4" id="KW-0012">Acyltransferase</keyword>
<evidence type="ECO:0000256" key="2">
    <source>
        <dbReference type="ARBA" id="ARBA00023315"/>
    </source>
</evidence>
<name>A0A553SSQ9_NIACI</name>
<dbReference type="Gene3D" id="3.40.366.10">
    <property type="entry name" value="Malonyl-Coenzyme A Acyl Carrier Protein, domain 2"/>
    <property type="match status" value="1"/>
</dbReference>
<gene>
    <name evidence="7" type="ORF">CEQ21_03555</name>
</gene>
<dbReference type="InterPro" id="IPR014043">
    <property type="entry name" value="Acyl_transferase_dom"/>
</dbReference>
<dbReference type="GO" id="GO:0005829">
    <property type="term" value="C:cytosol"/>
    <property type="evidence" value="ECO:0007669"/>
    <property type="project" value="TreeGrafter"/>
</dbReference>
<feature type="active site" evidence="5">
    <location>
        <position position="187"/>
    </location>
</feature>
<evidence type="ECO:0000256" key="4">
    <source>
        <dbReference type="PIRNR" id="PIRNR000446"/>
    </source>
</evidence>
<dbReference type="SUPFAM" id="SSF55048">
    <property type="entry name" value="Probable ACP-binding domain of malonyl-CoA ACP transacylase"/>
    <property type="match status" value="1"/>
</dbReference>
<dbReference type="GO" id="GO:0006633">
    <property type="term" value="P:fatty acid biosynthetic process"/>
    <property type="evidence" value="ECO:0007669"/>
    <property type="project" value="TreeGrafter"/>
</dbReference>
<feature type="active site" evidence="5">
    <location>
        <position position="78"/>
    </location>
</feature>
<dbReference type="InterPro" id="IPR050858">
    <property type="entry name" value="Mal-CoA-ACP_Trans/PKS_FabD"/>
</dbReference>
<dbReference type="SUPFAM" id="SSF52151">
    <property type="entry name" value="FabD/lysophospholipase-like"/>
    <property type="match status" value="1"/>
</dbReference>
<evidence type="ECO:0000259" key="6">
    <source>
        <dbReference type="SMART" id="SM00827"/>
    </source>
</evidence>
<accession>A0A553SSQ9</accession>
<evidence type="ECO:0000313" key="8">
    <source>
        <dbReference type="Proteomes" id="UP000319837"/>
    </source>
</evidence>
<evidence type="ECO:0000256" key="1">
    <source>
        <dbReference type="ARBA" id="ARBA00022679"/>
    </source>
</evidence>
<proteinExistence type="inferred from homology"/>
<protein>
    <recommendedName>
        <fullName evidence="4">Malonyl CoA-acyl carrier protein transacylase</fullName>
        <ecNumber evidence="4">2.3.1.39</ecNumber>
    </recommendedName>
</protein>
<dbReference type="Pfam" id="PF00698">
    <property type="entry name" value="Acyl_transf_1"/>
    <property type="match status" value="1"/>
</dbReference>
<dbReference type="GO" id="GO:0004314">
    <property type="term" value="F:[acyl-carrier-protein] S-malonyltransferase activity"/>
    <property type="evidence" value="ECO:0007669"/>
    <property type="project" value="UniProtKB-EC"/>
</dbReference>
<dbReference type="PANTHER" id="PTHR42681">
    <property type="entry name" value="MALONYL-COA-ACYL CARRIER PROTEIN TRANSACYLASE, MITOCHONDRIAL"/>
    <property type="match status" value="1"/>
</dbReference>
<dbReference type="PANTHER" id="PTHR42681:SF1">
    <property type="entry name" value="MALONYL-COA-ACYL CARRIER PROTEIN TRANSACYLASE, MITOCHONDRIAL"/>
    <property type="match status" value="1"/>
</dbReference>
<keyword evidence="1 4" id="KW-0808">Transferase</keyword>
<dbReference type="EMBL" id="RIBP01000001">
    <property type="protein sequence ID" value="TRZ40030.1"/>
    <property type="molecule type" value="Genomic_DNA"/>
</dbReference>
<dbReference type="Proteomes" id="UP000319837">
    <property type="component" value="Unassembled WGS sequence"/>
</dbReference>
<dbReference type="Gene3D" id="3.30.70.250">
    <property type="entry name" value="Malonyl-CoA ACP transacylase, ACP-binding"/>
    <property type="match status" value="1"/>
</dbReference>
<dbReference type="PIRSF" id="PIRSF000446">
    <property type="entry name" value="Mct"/>
    <property type="match status" value="1"/>
</dbReference>
<comment type="caution">
    <text evidence="7">The sequence shown here is derived from an EMBL/GenBank/DDBJ whole genome shotgun (WGS) entry which is preliminary data.</text>
</comment>
<organism evidence="7 8">
    <name type="scientific">Niallia circulans</name>
    <name type="common">Bacillus circulans</name>
    <dbReference type="NCBI Taxonomy" id="1397"/>
    <lineage>
        <taxon>Bacteria</taxon>
        <taxon>Bacillati</taxon>
        <taxon>Bacillota</taxon>
        <taxon>Bacilli</taxon>
        <taxon>Bacillales</taxon>
        <taxon>Bacillaceae</taxon>
        <taxon>Niallia</taxon>
    </lineage>
</organism>
<evidence type="ECO:0000256" key="3">
    <source>
        <dbReference type="ARBA" id="ARBA00048462"/>
    </source>
</evidence>
<dbReference type="InterPro" id="IPR001227">
    <property type="entry name" value="Ac_transferase_dom_sf"/>
</dbReference>
<evidence type="ECO:0000256" key="5">
    <source>
        <dbReference type="PIRSR" id="PIRSR000446-1"/>
    </source>
</evidence>
<comment type="similarity">
    <text evidence="4">Belongs to the fabD family.</text>
</comment>
<feature type="domain" description="Malonyl-CoA:ACP transacylase (MAT)" evidence="6">
    <location>
        <begin position="6"/>
        <end position="293"/>
    </location>
</feature>
<dbReference type="InterPro" id="IPR016036">
    <property type="entry name" value="Malonyl_transacylase_ACP-bd"/>
</dbReference>
<dbReference type="SMART" id="SM00827">
    <property type="entry name" value="PKS_AT"/>
    <property type="match status" value="1"/>
</dbReference>
<dbReference type="RefSeq" id="WP_185763448.1">
    <property type="nucleotide sequence ID" value="NZ_RIBP01000001.1"/>
</dbReference>
<reference evidence="8" key="1">
    <citation type="submission" date="2018-10" db="EMBL/GenBank/DDBJ databases">
        <title>FDA dAtabase for Regulatory Grade micrObial Sequences (FDA-ARGOS): Supporting development and validation of Infectious Disease Dx tests.</title>
        <authorList>
            <person name="Minogue T."/>
            <person name="Wolcott M."/>
            <person name="Wasieloski L."/>
            <person name="Aguilar W."/>
            <person name="Moore D."/>
            <person name="Tallon L."/>
            <person name="Sadzewicz L."/>
            <person name="Sengamalay N."/>
            <person name="Ott S."/>
            <person name="Godinez A."/>
            <person name="Nagaraj S."/>
            <person name="Vavikolanu K."/>
            <person name="Vyas G."/>
            <person name="Nadendla S."/>
            <person name="George J."/>
            <person name="Sichtig H."/>
        </authorList>
    </citation>
    <scope>NUCLEOTIDE SEQUENCE [LARGE SCALE GENOMIC DNA]</scope>
    <source>
        <strain evidence="8">FDAARGOS_343</strain>
    </source>
</reference>
<sequence>MKIVFTFPGQGAQIPGMLSDVPDYVNQVKENIGITLRDDEDAFQSTFWVQLALFVKGVAAATEIMKQGIQPQFVAGHSIGAFAAAVIAGVLTFDDAIKLVYQRAKLTEEAYPDGYGMGVISGLTEREVKKAVELSHTEASPVYLSNINAEQQIAVSGSVEGIHTAFQHAQKLGARKTTMLKVAIPSHCPLMADVSQELLNLVGTFTLNNPKIPYLANHTGRILRQKDKIAEDLALNVAYPVRWHDMAEICVESGADTFVEMPPGNVLTNLVKQAHETTKQIAVGEVGLEAIRYLINKWKEQAE</sequence>
<dbReference type="EC" id="2.3.1.39" evidence="4"/>
<dbReference type="InterPro" id="IPR024925">
    <property type="entry name" value="Malonyl_CoA-ACP_transAc"/>
</dbReference>
<evidence type="ECO:0000313" key="7">
    <source>
        <dbReference type="EMBL" id="TRZ40030.1"/>
    </source>
</evidence>